<protein>
    <recommendedName>
        <fullName evidence="4">Secreted protein</fullName>
    </recommendedName>
</protein>
<feature type="chain" id="PRO_5023059171" description="Secreted protein" evidence="1">
    <location>
        <begin position="24"/>
        <end position="164"/>
    </location>
</feature>
<sequence>MSSSSFLLLCGLLVRIILPSSSGRKILEPTYKKPRFRAPMSFNNSPRLQGLHSTHVHVQSGRIRRCGRLDISLPFGVRPTSGQHTPWAPQTQQIQYMRWVTKSFKTRKDRLSVLDHPTPGWLLSFPPSSPGPIRLPFFLTLDMLIRVVRCRRLRITGLKARIKA</sequence>
<dbReference type="EMBL" id="ML210205">
    <property type="protein sequence ID" value="TFK24175.1"/>
    <property type="molecule type" value="Genomic_DNA"/>
</dbReference>
<accession>A0A5C3KVD5</accession>
<proteinExistence type="predicted"/>
<gene>
    <name evidence="2" type="ORF">FA15DRAFT_432160</name>
</gene>
<keyword evidence="3" id="KW-1185">Reference proteome</keyword>
<dbReference type="Proteomes" id="UP000307440">
    <property type="component" value="Unassembled WGS sequence"/>
</dbReference>
<evidence type="ECO:0000256" key="1">
    <source>
        <dbReference type="SAM" id="SignalP"/>
    </source>
</evidence>
<organism evidence="2 3">
    <name type="scientific">Coprinopsis marcescibilis</name>
    <name type="common">Agaric fungus</name>
    <name type="synonym">Psathyrella marcescibilis</name>
    <dbReference type="NCBI Taxonomy" id="230819"/>
    <lineage>
        <taxon>Eukaryota</taxon>
        <taxon>Fungi</taxon>
        <taxon>Dikarya</taxon>
        <taxon>Basidiomycota</taxon>
        <taxon>Agaricomycotina</taxon>
        <taxon>Agaricomycetes</taxon>
        <taxon>Agaricomycetidae</taxon>
        <taxon>Agaricales</taxon>
        <taxon>Agaricineae</taxon>
        <taxon>Psathyrellaceae</taxon>
        <taxon>Coprinopsis</taxon>
    </lineage>
</organism>
<keyword evidence="1" id="KW-0732">Signal</keyword>
<dbReference type="AlphaFoldDB" id="A0A5C3KVD5"/>
<feature type="signal peptide" evidence="1">
    <location>
        <begin position="1"/>
        <end position="23"/>
    </location>
</feature>
<evidence type="ECO:0008006" key="4">
    <source>
        <dbReference type="Google" id="ProtNLM"/>
    </source>
</evidence>
<evidence type="ECO:0000313" key="3">
    <source>
        <dbReference type="Proteomes" id="UP000307440"/>
    </source>
</evidence>
<evidence type="ECO:0000313" key="2">
    <source>
        <dbReference type="EMBL" id="TFK24175.1"/>
    </source>
</evidence>
<name>A0A5C3KVD5_COPMA</name>
<reference evidence="2 3" key="1">
    <citation type="journal article" date="2019" name="Nat. Ecol. Evol.">
        <title>Megaphylogeny resolves global patterns of mushroom evolution.</title>
        <authorList>
            <person name="Varga T."/>
            <person name="Krizsan K."/>
            <person name="Foldi C."/>
            <person name="Dima B."/>
            <person name="Sanchez-Garcia M."/>
            <person name="Sanchez-Ramirez S."/>
            <person name="Szollosi G.J."/>
            <person name="Szarkandi J.G."/>
            <person name="Papp V."/>
            <person name="Albert L."/>
            <person name="Andreopoulos W."/>
            <person name="Angelini C."/>
            <person name="Antonin V."/>
            <person name="Barry K.W."/>
            <person name="Bougher N.L."/>
            <person name="Buchanan P."/>
            <person name="Buyck B."/>
            <person name="Bense V."/>
            <person name="Catcheside P."/>
            <person name="Chovatia M."/>
            <person name="Cooper J."/>
            <person name="Damon W."/>
            <person name="Desjardin D."/>
            <person name="Finy P."/>
            <person name="Geml J."/>
            <person name="Haridas S."/>
            <person name="Hughes K."/>
            <person name="Justo A."/>
            <person name="Karasinski D."/>
            <person name="Kautmanova I."/>
            <person name="Kiss B."/>
            <person name="Kocsube S."/>
            <person name="Kotiranta H."/>
            <person name="LaButti K.M."/>
            <person name="Lechner B.E."/>
            <person name="Liimatainen K."/>
            <person name="Lipzen A."/>
            <person name="Lukacs Z."/>
            <person name="Mihaltcheva S."/>
            <person name="Morgado L.N."/>
            <person name="Niskanen T."/>
            <person name="Noordeloos M.E."/>
            <person name="Ohm R.A."/>
            <person name="Ortiz-Santana B."/>
            <person name="Ovrebo C."/>
            <person name="Racz N."/>
            <person name="Riley R."/>
            <person name="Savchenko A."/>
            <person name="Shiryaev A."/>
            <person name="Soop K."/>
            <person name="Spirin V."/>
            <person name="Szebenyi C."/>
            <person name="Tomsovsky M."/>
            <person name="Tulloss R.E."/>
            <person name="Uehling J."/>
            <person name="Grigoriev I.V."/>
            <person name="Vagvolgyi C."/>
            <person name="Papp T."/>
            <person name="Martin F.M."/>
            <person name="Miettinen O."/>
            <person name="Hibbett D.S."/>
            <person name="Nagy L.G."/>
        </authorList>
    </citation>
    <scope>NUCLEOTIDE SEQUENCE [LARGE SCALE GENOMIC DNA]</scope>
    <source>
        <strain evidence="2 3">CBS 121175</strain>
    </source>
</reference>